<protein>
    <submittedName>
        <fullName evidence="2">Uncharacterized protein</fullName>
    </submittedName>
</protein>
<dbReference type="RefSeq" id="WP_145717817.1">
    <property type="nucleotide sequence ID" value="NZ_BAAAFY010000002.1"/>
</dbReference>
<keyword evidence="1" id="KW-0812">Transmembrane</keyword>
<proteinExistence type="predicted"/>
<comment type="caution">
    <text evidence="2">The sequence shown here is derived from an EMBL/GenBank/DDBJ whole genome shotgun (WGS) entry which is preliminary data.</text>
</comment>
<keyword evidence="1" id="KW-0472">Membrane</keyword>
<keyword evidence="1" id="KW-1133">Transmembrane helix</keyword>
<dbReference type="EMBL" id="VLLG01000005">
    <property type="protein sequence ID" value="TWI84270.1"/>
    <property type="molecule type" value="Genomic_DNA"/>
</dbReference>
<sequence>MLEQSTTTESINSAIEEKTIEICLHKGMLQGIKYYWHQKHQQTGIKYSLRLAKANVEALLTARGLINAVKKPKTQGWVIIAIILLSIAVAIYFYFRTH</sequence>
<dbReference type="Proteomes" id="UP000316778">
    <property type="component" value="Unassembled WGS sequence"/>
</dbReference>
<evidence type="ECO:0000313" key="3">
    <source>
        <dbReference type="Proteomes" id="UP000316778"/>
    </source>
</evidence>
<dbReference type="AlphaFoldDB" id="A0A562SUB9"/>
<gene>
    <name evidence="2" type="ORF">LX66_4634</name>
</gene>
<evidence type="ECO:0000313" key="2">
    <source>
        <dbReference type="EMBL" id="TWI84270.1"/>
    </source>
</evidence>
<organism evidence="2 3">
    <name type="scientific">Chitinophaga japonensis</name>
    <name type="common">Flexibacter japonensis</name>
    <dbReference type="NCBI Taxonomy" id="104662"/>
    <lineage>
        <taxon>Bacteria</taxon>
        <taxon>Pseudomonadati</taxon>
        <taxon>Bacteroidota</taxon>
        <taxon>Chitinophagia</taxon>
        <taxon>Chitinophagales</taxon>
        <taxon>Chitinophagaceae</taxon>
        <taxon>Chitinophaga</taxon>
    </lineage>
</organism>
<name>A0A562SUB9_CHIJA</name>
<keyword evidence="3" id="KW-1185">Reference proteome</keyword>
<accession>A0A562SUB9</accession>
<dbReference type="OrthoDB" id="675704at2"/>
<evidence type="ECO:0000256" key="1">
    <source>
        <dbReference type="SAM" id="Phobius"/>
    </source>
</evidence>
<feature type="transmembrane region" description="Helical" evidence="1">
    <location>
        <begin position="76"/>
        <end position="95"/>
    </location>
</feature>
<reference evidence="2 3" key="1">
    <citation type="journal article" date="2013" name="Stand. Genomic Sci.">
        <title>Genomic Encyclopedia of Type Strains, Phase I: The one thousand microbial genomes (KMG-I) project.</title>
        <authorList>
            <person name="Kyrpides N.C."/>
            <person name="Woyke T."/>
            <person name="Eisen J.A."/>
            <person name="Garrity G."/>
            <person name="Lilburn T.G."/>
            <person name="Beck B.J."/>
            <person name="Whitman W.B."/>
            <person name="Hugenholtz P."/>
            <person name="Klenk H.P."/>
        </authorList>
    </citation>
    <scope>NUCLEOTIDE SEQUENCE [LARGE SCALE GENOMIC DNA]</scope>
    <source>
        <strain evidence="2 3">DSM 13484</strain>
    </source>
</reference>